<evidence type="ECO:0000313" key="2">
    <source>
        <dbReference type="Proteomes" id="UP000244334"/>
    </source>
</evidence>
<name>A0A328TS58_9GAMM</name>
<protein>
    <submittedName>
        <fullName evidence="1">Uncharacterized protein</fullName>
    </submittedName>
</protein>
<evidence type="ECO:0000313" key="1">
    <source>
        <dbReference type="EMBL" id="RAP72263.1"/>
    </source>
</evidence>
<proteinExistence type="predicted"/>
<gene>
    <name evidence="1" type="ORF">ACZ87_00911</name>
</gene>
<comment type="caution">
    <text evidence="1">The sequence shown here is derived from an EMBL/GenBank/DDBJ whole genome shotgun (WGS) entry which is preliminary data.</text>
</comment>
<dbReference type="EMBL" id="LJAM02000049">
    <property type="protein sequence ID" value="RAP72263.1"/>
    <property type="molecule type" value="Genomic_DNA"/>
</dbReference>
<organism evidence="1 2">
    <name type="scientific">Candidatus Erwinia dacicola</name>
    <dbReference type="NCBI Taxonomy" id="252393"/>
    <lineage>
        <taxon>Bacteria</taxon>
        <taxon>Pseudomonadati</taxon>
        <taxon>Pseudomonadota</taxon>
        <taxon>Gammaproteobacteria</taxon>
        <taxon>Enterobacterales</taxon>
        <taxon>Erwiniaceae</taxon>
        <taxon>Erwinia</taxon>
    </lineage>
</organism>
<sequence>MHVRPPSELTTEALHRIGELYGIEAGIRGKSAAGRSLTTILRKTRCGR</sequence>
<accession>A0A328TS58</accession>
<dbReference type="Proteomes" id="UP000244334">
    <property type="component" value="Unassembled WGS sequence"/>
</dbReference>
<dbReference type="AlphaFoldDB" id="A0A328TS58"/>
<reference evidence="1" key="1">
    <citation type="submission" date="2018-04" db="EMBL/GenBank/DDBJ databases">
        <title>Genomes of the Obligate Erwinia dacicola and Facultative Enterobacter sp. OLF Endosymbionts of the Olive Fruit fly, Bactrocera oleae.</title>
        <authorList>
            <person name="Estes A.M."/>
            <person name="Hearn D.J."/>
            <person name="Agarwal S."/>
            <person name="Pierson E.A."/>
            <person name="Dunning-Hotopp J.C."/>
        </authorList>
    </citation>
    <scope>NUCLEOTIDE SEQUENCE [LARGE SCALE GENOMIC DNA]</scope>
    <source>
        <strain evidence="1">Oroville</strain>
    </source>
</reference>
<keyword evidence="2" id="KW-1185">Reference proteome</keyword>